<organism evidence="1 2">
    <name type="scientific">Eretmocerus hayati</name>
    <dbReference type="NCBI Taxonomy" id="131215"/>
    <lineage>
        <taxon>Eukaryota</taxon>
        <taxon>Metazoa</taxon>
        <taxon>Ecdysozoa</taxon>
        <taxon>Arthropoda</taxon>
        <taxon>Hexapoda</taxon>
        <taxon>Insecta</taxon>
        <taxon>Pterygota</taxon>
        <taxon>Neoptera</taxon>
        <taxon>Endopterygota</taxon>
        <taxon>Hymenoptera</taxon>
        <taxon>Apocrita</taxon>
        <taxon>Proctotrupomorpha</taxon>
        <taxon>Chalcidoidea</taxon>
        <taxon>Aphelinidae</taxon>
        <taxon>Aphelininae</taxon>
        <taxon>Eretmocerus</taxon>
    </lineage>
</organism>
<evidence type="ECO:0000313" key="1">
    <source>
        <dbReference type="EMBL" id="KAJ8664363.1"/>
    </source>
</evidence>
<dbReference type="Proteomes" id="UP001239111">
    <property type="component" value="Chromosome 4"/>
</dbReference>
<dbReference type="EMBL" id="CM056744">
    <property type="protein sequence ID" value="KAJ8664363.1"/>
    <property type="molecule type" value="Genomic_DNA"/>
</dbReference>
<proteinExistence type="predicted"/>
<evidence type="ECO:0000313" key="2">
    <source>
        <dbReference type="Proteomes" id="UP001239111"/>
    </source>
</evidence>
<protein>
    <submittedName>
        <fullName evidence="1">Uncharacterized protein</fullName>
    </submittedName>
</protein>
<keyword evidence="2" id="KW-1185">Reference proteome</keyword>
<comment type="caution">
    <text evidence="1">The sequence shown here is derived from an EMBL/GenBank/DDBJ whole genome shotgun (WGS) entry which is preliminary data.</text>
</comment>
<name>A0ACC2N096_9HYME</name>
<reference evidence="1" key="1">
    <citation type="submission" date="2023-04" db="EMBL/GenBank/DDBJ databases">
        <title>A chromosome-level genome assembly of the parasitoid wasp Eretmocerus hayati.</title>
        <authorList>
            <person name="Zhong Y."/>
            <person name="Liu S."/>
            <person name="Liu Y."/>
        </authorList>
    </citation>
    <scope>NUCLEOTIDE SEQUENCE</scope>
    <source>
        <strain evidence="1">ZJU_SS_LIU_2023</strain>
    </source>
</reference>
<sequence length="146" mass="16641">MAGTHDADLLKIFGFWTGILTLKLLAMSLLTARQRFRKKVFANHEDAMALRKARVAFDDEDVERVRRSHLNDLENILPWVAITYIYLGTAPSSFIAGILIRTFVLARVGHTLFYAIFPKQPFRALTFFTGFAVTAFEAASVVYYYL</sequence>
<accession>A0ACC2N096</accession>
<gene>
    <name evidence="1" type="ORF">QAD02_006025</name>
</gene>